<keyword evidence="2" id="KW-0689">Ribosomal protein</keyword>
<organism evidence="5 6">
    <name type="scientific">Apiosordaria backusii</name>
    <dbReference type="NCBI Taxonomy" id="314023"/>
    <lineage>
        <taxon>Eukaryota</taxon>
        <taxon>Fungi</taxon>
        <taxon>Dikarya</taxon>
        <taxon>Ascomycota</taxon>
        <taxon>Pezizomycotina</taxon>
        <taxon>Sordariomycetes</taxon>
        <taxon>Sordariomycetidae</taxon>
        <taxon>Sordariales</taxon>
        <taxon>Lasiosphaeriaceae</taxon>
        <taxon>Apiosordaria</taxon>
    </lineage>
</organism>
<dbReference type="GO" id="GO:0003735">
    <property type="term" value="F:structural constituent of ribosome"/>
    <property type="evidence" value="ECO:0007669"/>
    <property type="project" value="InterPro"/>
</dbReference>
<dbReference type="Gene3D" id="3.40.5.10">
    <property type="entry name" value="Ribosomal protein L9, N-terminal domain"/>
    <property type="match status" value="1"/>
</dbReference>
<evidence type="ECO:0000256" key="1">
    <source>
        <dbReference type="ARBA" id="ARBA00010605"/>
    </source>
</evidence>
<dbReference type="GO" id="GO:0005840">
    <property type="term" value="C:ribosome"/>
    <property type="evidence" value="ECO:0007669"/>
    <property type="project" value="UniProtKB-KW"/>
</dbReference>
<evidence type="ECO:0000259" key="4">
    <source>
        <dbReference type="Pfam" id="PF01281"/>
    </source>
</evidence>
<evidence type="ECO:0000313" key="6">
    <source>
        <dbReference type="Proteomes" id="UP001172159"/>
    </source>
</evidence>
<comment type="similarity">
    <text evidence="1">Belongs to the bacterial ribosomal protein bL9 family.</text>
</comment>
<dbReference type="Proteomes" id="UP001172159">
    <property type="component" value="Unassembled WGS sequence"/>
</dbReference>
<comment type="caution">
    <text evidence="5">The sequence shown here is derived from an EMBL/GenBank/DDBJ whole genome shotgun (WGS) entry which is preliminary data.</text>
</comment>
<keyword evidence="3" id="KW-0687">Ribonucleoprotein</keyword>
<dbReference type="AlphaFoldDB" id="A0AA40BP78"/>
<dbReference type="PANTHER" id="PTHR21368">
    <property type="entry name" value="50S RIBOSOMAL PROTEIN L9"/>
    <property type="match status" value="1"/>
</dbReference>
<proteinExistence type="inferred from homology"/>
<evidence type="ECO:0000313" key="5">
    <source>
        <dbReference type="EMBL" id="KAK0737713.1"/>
    </source>
</evidence>
<accession>A0AA40BP78</accession>
<dbReference type="EMBL" id="JAUKTV010000005">
    <property type="protein sequence ID" value="KAK0737713.1"/>
    <property type="molecule type" value="Genomic_DNA"/>
</dbReference>
<name>A0AA40BP78_9PEZI</name>
<dbReference type="Pfam" id="PF01281">
    <property type="entry name" value="Ribosomal_L9_N"/>
    <property type="match status" value="1"/>
</dbReference>
<dbReference type="GO" id="GO:1990904">
    <property type="term" value="C:ribonucleoprotein complex"/>
    <property type="evidence" value="ECO:0007669"/>
    <property type="project" value="UniProtKB-KW"/>
</dbReference>
<dbReference type="InterPro" id="IPR020070">
    <property type="entry name" value="Ribosomal_bL9_N"/>
</dbReference>
<dbReference type="SUPFAM" id="SSF55658">
    <property type="entry name" value="L9 N-domain-like"/>
    <property type="match status" value="1"/>
</dbReference>
<gene>
    <name evidence="5" type="ORF">B0T21DRAFT_287480</name>
</gene>
<dbReference type="GO" id="GO:0006412">
    <property type="term" value="P:translation"/>
    <property type="evidence" value="ECO:0007669"/>
    <property type="project" value="InterPro"/>
</dbReference>
<reference evidence="5" key="1">
    <citation type="submission" date="2023-06" db="EMBL/GenBank/DDBJ databases">
        <title>Genome-scale phylogeny and comparative genomics of the fungal order Sordariales.</title>
        <authorList>
            <consortium name="Lawrence Berkeley National Laboratory"/>
            <person name="Hensen N."/>
            <person name="Bonometti L."/>
            <person name="Westerberg I."/>
            <person name="Brannstrom I.O."/>
            <person name="Guillou S."/>
            <person name="Cros-Aarteil S."/>
            <person name="Calhoun S."/>
            <person name="Haridas S."/>
            <person name="Kuo A."/>
            <person name="Mondo S."/>
            <person name="Pangilinan J."/>
            <person name="Riley R."/>
            <person name="Labutti K."/>
            <person name="Andreopoulos B."/>
            <person name="Lipzen A."/>
            <person name="Chen C."/>
            <person name="Yanf M."/>
            <person name="Daum C."/>
            <person name="Ng V."/>
            <person name="Clum A."/>
            <person name="Steindorff A."/>
            <person name="Ohm R."/>
            <person name="Martin F."/>
            <person name="Silar P."/>
            <person name="Natvig D."/>
            <person name="Lalanne C."/>
            <person name="Gautier V."/>
            <person name="Ament-Velasquez S.L."/>
            <person name="Kruys A."/>
            <person name="Hutchinson M.I."/>
            <person name="Powell A.J."/>
            <person name="Barry K."/>
            <person name="Miller A.N."/>
            <person name="Grigoriev I.V."/>
            <person name="Debuchy R."/>
            <person name="Gladieux P."/>
            <person name="Thoren M.H."/>
            <person name="Johannesson H."/>
        </authorList>
    </citation>
    <scope>NUCLEOTIDE SEQUENCE</scope>
    <source>
        <strain evidence="5">CBS 540.89</strain>
    </source>
</reference>
<dbReference type="InterPro" id="IPR009027">
    <property type="entry name" value="Ribosomal_bL9/RNase_H1_N"/>
</dbReference>
<evidence type="ECO:0000256" key="2">
    <source>
        <dbReference type="ARBA" id="ARBA00022980"/>
    </source>
</evidence>
<dbReference type="InterPro" id="IPR036935">
    <property type="entry name" value="Ribosomal_bL9_N_sf"/>
</dbReference>
<sequence length="289" mass="31736">MAGLVVSRSPTCLSCMRRLAQPFASPNGPANSILLTQTRAKSTHLVPSDRGVIVRLLKNIPKFGRKDAIFRVERGRMRNVWFPQRMAVYMTPARFKKLGLSPKTDVGEKDPTFVDMPVLEKLPTPEPTAPAVTPELPVKPVKKVVKPERVRELLEKLIPETTTFYRIPIPVSPSNTSTISPLVAGAPVAQENPEETAAIYGSVSVKDIWSSIKSRLSDDEDGAQIVIEPAHVTVLGLKDETNKIKELGRFEVKVSIGNSTLEPITKFVEVLPSEKETEGQKPPSSKTAV</sequence>
<protein>
    <recommendedName>
        <fullName evidence="4">Ribosomal protein L9 domain-containing protein</fullName>
    </recommendedName>
</protein>
<keyword evidence="6" id="KW-1185">Reference proteome</keyword>
<dbReference type="InterPro" id="IPR000244">
    <property type="entry name" value="Ribosomal_bL9"/>
</dbReference>
<feature type="domain" description="Ribosomal protein L9" evidence="4">
    <location>
        <begin position="54"/>
        <end position="98"/>
    </location>
</feature>
<evidence type="ECO:0000256" key="3">
    <source>
        <dbReference type="ARBA" id="ARBA00023274"/>
    </source>
</evidence>